<gene>
    <name evidence="3" type="ORF">HEB94_003224</name>
</gene>
<dbReference type="InterPro" id="IPR011037">
    <property type="entry name" value="Pyrv_Knase-like_insert_dom_sf"/>
</dbReference>
<reference evidence="3" key="1">
    <citation type="submission" date="2020-10" db="EMBL/GenBank/DDBJ databases">
        <title>Sequencing the genomes of 1000 actinobacteria strains.</title>
        <authorList>
            <person name="Klenk H.-P."/>
        </authorList>
    </citation>
    <scope>NUCLEOTIDE SEQUENCE</scope>
    <source>
        <strain evidence="3">DSM 45354</strain>
    </source>
</reference>
<dbReference type="SUPFAM" id="SSF50800">
    <property type="entry name" value="PK beta-barrel domain-like"/>
    <property type="match status" value="1"/>
</dbReference>
<protein>
    <submittedName>
        <fullName evidence="3">MOSC domain-containing protein YiiM</fullName>
    </submittedName>
</protein>
<dbReference type="InterPro" id="IPR005302">
    <property type="entry name" value="MoCF_Sase_C"/>
</dbReference>
<keyword evidence="4" id="KW-1185">Reference proteome</keyword>
<evidence type="ECO:0000313" key="4">
    <source>
        <dbReference type="Proteomes" id="UP000638648"/>
    </source>
</evidence>
<organism evidence="3 4">
    <name type="scientific">Actinopolymorpha pittospori</name>
    <dbReference type="NCBI Taxonomy" id="648752"/>
    <lineage>
        <taxon>Bacteria</taxon>
        <taxon>Bacillati</taxon>
        <taxon>Actinomycetota</taxon>
        <taxon>Actinomycetes</taxon>
        <taxon>Propionibacteriales</taxon>
        <taxon>Actinopolymorphaceae</taxon>
        <taxon>Actinopolymorpha</taxon>
    </lineage>
</organism>
<feature type="domain" description="MOSC" evidence="2">
    <location>
        <begin position="33"/>
        <end position="177"/>
    </location>
</feature>
<dbReference type="Pfam" id="PF03473">
    <property type="entry name" value="MOSC"/>
    <property type="match status" value="1"/>
</dbReference>
<dbReference type="PANTHER" id="PTHR30212:SF2">
    <property type="entry name" value="PROTEIN YIIM"/>
    <property type="match status" value="1"/>
</dbReference>
<proteinExistence type="predicted"/>
<name>A0A927RIN5_9ACTN</name>
<sequence>MSSDQAPYVLSVNVGGPKPNPHKDTDSTGIDKLPVSEAVEVRAPGPKHGGLGSGVVGDFIGDRRHHGGDDQAVYAYAREDLDWWERQLGRTFRSGSFGENLTSTGLDVTGARIGERWRIGSTLVLEVSVPRIPCSTFAGWLSERGWIKTFVRTAIPGAYLRVVTPGPMRAGDEVTVLERPDHDVTVGLTFRAVTLEPELLPRLLVAVALPAELRERAVRRQTFDLDDAPDAAAT</sequence>
<dbReference type="Proteomes" id="UP000638648">
    <property type="component" value="Unassembled WGS sequence"/>
</dbReference>
<dbReference type="InterPro" id="IPR052353">
    <property type="entry name" value="Benzoxazolinone_Detox_Enz"/>
</dbReference>
<dbReference type="AlphaFoldDB" id="A0A927RIN5"/>
<dbReference type="EMBL" id="JADBEM010000001">
    <property type="protein sequence ID" value="MBE1606376.1"/>
    <property type="molecule type" value="Genomic_DNA"/>
</dbReference>
<dbReference type="GO" id="GO:0003824">
    <property type="term" value="F:catalytic activity"/>
    <property type="evidence" value="ECO:0007669"/>
    <property type="project" value="InterPro"/>
</dbReference>
<feature type="region of interest" description="Disordered" evidence="1">
    <location>
        <begin position="1"/>
        <end position="30"/>
    </location>
</feature>
<dbReference type="GO" id="GO:0030151">
    <property type="term" value="F:molybdenum ion binding"/>
    <property type="evidence" value="ECO:0007669"/>
    <property type="project" value="InterPro"/>
</dbReference>
<comment type="caution">
    <text evidence="3">The sequence shown here is derived from an EMBL/GenBank/DDBJ whole genome shotgun (WGS) entry which is preliminary data.</text>
</comment>
<dbReference type="RefSeq" id="WP_192750516.1">
    <property type="nucleotide sequence ID" value="NZ_BAABJL010000245.1"/>
</dbReference>
<dbReference type="GO" id="GO:0030170">
    <property type="term" value="F:pyridoxal phosphate binding"/>
    <property type="evidence" value="ECO:0007669"/>
    <property type="project" value="InterPro"/>
</dbReference>
<dbReference type="PANTHER" id="PTHR30212">
    <property type="entry name" value="PROTEIN YIIM"/>
    <property type="match status" value="1"/>
</dbReference>
<dbReference type="Gene3D" id="2.40.33.20">
    <property type="entry name" value="PK beta-barrel domain-like"/>
    <property type="match status" value="1"/>
</dbReference>
<evidence type="ECO:0000313" key="3">
    <source>
        <dbReference type="EMBL" id="MBE1606376.1"/>
    </source>
</evidence>
<evidence type="ECO:0000256" key="1">
    <source>
        <dbReference type="SAM" id="MobiDB-lite"/>
    </source>
</evidence>
<evidence type="ECO:0000259" key="2">
    <source>
        <dbReference type="PROSITE" id="PS51340"/>
    </source>
</evidence>
<dbReference type="PROSITE" id="PS51340">
    <property type="entry name" value="MOSC"/>
    <property type="match status" value="1"/>
</dbReference>
<accession>A0A927RIN5</accession>